<keyword evidence="3" id="KW-1185">Reference proteome</keyword>
<accession>A0A8X6QQI6</accession>
<dbReference type="AlphaFoldDB" id="A0A8X6QQI6"/>
<reference evidence="2" key="1">
    <citation type="submission" date="2020-08" db="EMBL/GenBank/DDBJ databases">
        <title>Multicomponent nature underlies the extraordinary mechanical properties of spider dragline silk.</title>
        <authorList>
            <person name="Kono N."/>
            <person name="Nakamura H."/>
            <person name="Mori M."/>
            <person name="Yoshida Y."/>
            <person name="Ohtoshi R."/>
            <person name="Malay A.D."/>
            <person name="Moran D.A.P."/>
            <person name="Tomita M."/>
            <person name="Numata K."/>
            <person name="Arakawa K."/>
        </authorList>
    </citation>
    <scope>NUCLEOTIDE SEQUENCE</scope>
</reference>
<dbReference type="EMBL" id="BMAW01082943">
    <property type="protein sequence ID" value="GFU31369.1"/>
    <property type="molecule type" value="Genomic_DNA"/>
</dbReference>
<organism evidence="2 3">
    <name type="scientific">Nephila pilipes</name>
    <name type="common">Giant wood spider</name>
    <name type="synonym">Nephila maculata</name>
    <dbReference type="NCBI Taxonomy" id="299642"/>
    <lineage>
        <taxon>Eukaryota</taxon>
        <taxon>Metazoa</taxon>
        <taxon>Ecdysozoa</taxon>
        <taxon>Arthropoda</taxon>
        <taxon>Chelicerata</taxon>
        <taxon>Arachnida</taxon>
        <taxon>Araneae</taxon>
        <taxon>Araneomorphae</taxon>
        <taxon>Entelegynae</taxon>
        <taxon>Araneoidea</taxon>
        <taxon>Nephilidae</taxon>
        <taxon>Nephila</taxon>
    </lineage>
</organism>
<keyword evidence="1" id="KW-1133">Transmembrane helix</keyword>
<proteinExistence type="predicted"/>
<protein>
    <submittedName>
        <fullName evidence="2">Uncharacterized protein</fullName>
    </submittedName>
</protein>
<sequence length="106" mass="11856">MVLLPTVLQLSVFLSWVGGLEIGIVKFLVLAAYVDFRRVSRGIFATVKNKFIRQCARPPNTDKQKGVERATLESNKRKLLEDKPPLADSALECSDVYDAVENGYKV</sequence>
<dbReference type="Proteomes" id="UP000887013">
    <property type="component" value="Unassembled WGS sequence"/>
</dbReference>
<evidence type="ECO:0000313" key="3">
    <source>
        <dbReference type="Proteomes" id="UP000887013"/>
    </source>
</evidence>
<keyword evidence="1" id="KW-0472">Membrane</keyword>
<gene>
    <name evidence="2" type="ORF">NPIL_543021</name>
</gene>
<feature type="transmembrane region" description="Helical" evidence="1">
    <location>
        <begin position="12"/>
        <end position="34"/>
    </location>
</feature>
<evidence type="ECO:0000256" key="1">
    <source>
        <dbReference type="SAM" id="Phobius"/>
    </source>
</evidence>
<comment type="caution">
    <text evidence="2">The sequence shown here is derived from an EMBL/GenBank/DDBJ whole genome shotgun (WGS) entry which is preliminary data.</text>
</comment>
<keyword evidence="1" id="KW-0812">Transmembrane</keyword>
<evidence type="ECO:0000313" key="2">
    <source>
        <dbReference type="EMBL" id="GFU31369.1"/>
    </source>
</evidence>
<name>A0A8X6QQI6_NEPPI</name>